<organism evidence="2 3">
    <name type="scientific">Tetrapyrgos nigripes</name>
    <dbReference type="NCBI Taxonomy" id="182062"/>
    <lineage>
        <taxon>Eukaryota</taxon>
        <taxon>Fungi</taxon>
        <taxon>Dikarya</taxon>
        <taxon>Basidiomycota</taxon>
        <taxon>Agaricomycotina</taxon>
        <taxon>Agaricomycetes</taxon>
        <taxon>Agaricomycetidae</taxon>
        <taxon>Agaricales</taxon>
        <taxon>Marasmiineae</taxon>
        <taxon>Marasmiaceae</taxon>
        <taxon>Tetrapyrgos</taxon>
    </lineage>
</organism>
<name>A0A8H5GSF2_9AGAR</name>
<dbReference type="Proteomes" id="UP000559256">
    <property type="component" value="Unassembled WGS sequence"/>
</dbReference>
<dbReference type="EMBL" id="JAACJM010000012">
    <property type="protein sequence ID" value="KAF5369960.1"/>
    <property type="molecule type" value="Genomic_DNA"/>
</dbReference>
<keyword evidence="3" id="KW-1185">Reference proteome</keyword>
<feature type="region of interest" description="Disordered" evidence="1">
    <location>
        <begin position="1"/>
        <end position="73"/>
    </location>
</feature>
<accession>A0A8H5GSF2</accession>
<feature type="compositionally biased region" description="Polar residues" evidence="1">
    <location>
        <begin position="46"/>
        <end position="59"/>
    </location>
</feature>
<evidence type="ECO:0000256" key="1">
    <source>
        <dbReference type="SAM" id="MobiDB-lite"/>
    </source>
</evidence>
<evidence type="ECO:0000313" key="2">
    <source>
        <dbReference type="EMBL" id="KAF5369960.1"/>
    </source>
</evidence>
<comment type="caution">
    <text evidence="2">The sequence shown here is derived from an EMBL/GenBank/DDBJ whole genome shotgun (WGS) entry which is preliminary data.</text>
</comment>
<gene>
    <name evidence="2" type="ORF">D9758_001415</name>
</gene>
<feature type="compositionally biased region" description="Low complexity" evidence="1">
    <location>
        <begin position="60"/>
        <end position="73"/>
    </location>
</feature>
<protein>
    <submittedName>
        <fullName evidence="2">Uncharacterized protein</fullName>
    </submittedName>
</protein>
<sequence length="73" mass="8002">MTRYPTDPVLLRQNLPHSPTLLPDVQEIGSSKLPMTCNNALRPDNNHQQQQSSTLTDPKSSSTSCSIHSPSAM</sequence>
<dbReference type="AlphaFoldDB" id="A0A8H5GSF2"/>
<proteinExistence type="predicted"/>
<reference evidence="2 3" key="1">
    <citation type="journal article" date="2020" name="ISME J.">
        <title>Uncovering the hidden diversity of litter-decomposition mechanisms in mushroom-forming fungi.</title>
        <authorList>
            <person name="Floudas D."/>
            <person name="Bentzer J."/>
            <person name="Ahren D."/>
            <person name="Johansson T."/>
            <person name="Persson P."/>
            <person name="Tunlid A."/>
        </authorList>
    </citation>
    <scope>NUCLEOTIDE SEQUENCE [LARGE SCALE GENOMIC DNA]</scope>
    <source>
        <strain evidence="2 3">CBS 291.85</strain>
    </source>
</reference>
<evidence type="ECO:0000313" key="3">
    <source>
        <dbReference type="Proteomes" id="UP000559256"/>
    </source>
</evidence>